<proteinExistence type="predicted"/>
<organism evidence="2 3">
    <name type="scientific">Brucella rhizosphaerae</name>
    <dbReference type="NCBI Taxonomy" id="571254"/>
    <lineage>
        <taxon>Bacteria</taxon>
        <taxon>Pseudomonadati</taxon>
        <taxon>Pseudomonadota</taxon>
        <taxon>Alphaproteobacteria</taxon>
        <taxon>Hyphomicrobiales</taxon>
        <taxon>Brucellaceae</taxon>
        <taxon>Brucella/Ochrobactrum group</taxon>
        <taxon>Brucella</taxon>
    </lineage>
</organism>
<dbReference type="EMBL" id="NNRK01000029">
    <property type="protein sequence ID" value="OYR12666.1"/>
    <property type="molecule type" value="Genomic_DNA"/>
</dbReference>
<keyword evidence="1" id="KW-1133">Transmembrane helix</keyword>
<evidence type="ECO:0000313" key="3">
    <source>
        <dbReference type="Proteomes" id="UP000216345"/>
    </source>
</evidence>
<reference evidence="2 3" key="1">
    <citation type="submission" date="2017-07" db="EMBL/GenBank/DDBJ databases">
        <title>Phylogenetic study on the rhizospheric bacterium Ochrobactrum sp. A44.</title>
        <authorList>
            <person name="Krzyzanowska D.M."/>
            <person name="Ossowicki A."/>
            <person name="Rajewska M."/>
            <person name="Maciag T."/>
            <person name="Kaczynski Z."/>
            <person name="Czerwicka M."/>
            <person name="Jafra S."/>
        </authorList>
    </citation>
    <scope>NUCLEOTIDE SEQUENCE [LARGE SCALE GENOMIC DNA]</scope>
    <source>
        <strain evidence="2 3">PR17</strain>
    </source>
</reference>
<keyword evidence="3" id="KW-1185">Reference proteome</keyword>
<dbReference type="Proteomes" id="UP000216345">
    <property type="component" value="Unassembled WGS sequence"/>
</dbReference>
<accession>A0A256FDC8</accession>
<name>A0A256FDC8_9HYPH</name>
<feature type="transmembrane region" description="Helical" evidence="1">
    <location>
        <begin position="20"/>
        <end position="42"/>
    </location>
</feature>
<gene>
    <name evidence="2" type="ORF">CEV32_0839</name>
</gene>
<evidence type="ECO:0000256" key="1">
    <source>
        <dbReference type="SAM" id="Phobius"/>
    </source>
</evidence>
<sequence length="143" mass="15331">MIKGIKNRDQDTDRRHQHGLMLFVTCVLSFAAFMFAVDLSALGNEAFRNTPKNMAAQQVADAPAIPARQQSTPASQPMRAVLAEAIAAKIKATYPDGNGTGLSALPNELAFFEAKPVEAVNAAKFLRLSRSTYASVRAPPLSA</sequence>
<keyword evidence="1" id="KW-0812">Transmembrane</keyword>
<evidence type="ECO:0000313" key="2">
    <source>
        <dbReference type="EMBL" id="OYR12666.1"/>
    </source>
</evidence>
<dbReference type="AlphaFoldDB" id="A0A256FDC8"/>
<keyword evidence="1" id="KW-0472">Membrane</keyword>
<dbReference type="RefSeq" id="WP_374882909.1">
    <property type="nucleotide sequence ID" value="NZ_JBHEEL010000004.1"/>
</dbReference>
<protein>
    <submittedName>
        <fullName evidence="2">Uncharacterized protein</fullName>
    </submittedName>
</protein>
<comment type="caution">
    <text evidence="2">The sequence shown here is derived from an EMBL/GenBank/DDBJ whole genome shotgun (WGS) entry which is preliminary data.</text>
</comment>